<name>A0A426ZUX0_ENSVE</name>
<proteinExistence type="predicted"/>
<accession>A0A426ZUX0</accession>
<evidence type="ECO:0000313" key="1">
    <source>
        <dbReference type="EMBL" id="RRT67750.1"/>
    </source>
</evidence>
<evidence type="ECO:0000313" key="2">
    <source>
        <dbReference type="Proteomes" id="UP000287651"/>
    </source>
</evidence>
<dbReference type="Proteomes" id="UP000287651">
    <property type="component" value="Unassembled WGS sequence"/>
</dbReference>
<gene>
    <name evidence="1" type="ORF">B296_00028006</name>
</gene>
<dbReference type="EMBL" id="AMZH03004924">
    <property type="protein sequence ID" value="RRT67750.1"/>
    <property type="molecule type" value="Genomic_DNA"/>
</dbReference>
<sequence length="219" mass="24247">MLRSSGSQSLSLNLIISSTQSCSNLVTATLVKSTKVFRILAIQIGYSSDPRTEDSLASASTCNTTLTHEDRFFSFMTLALVKNFMTRWFIETTTLILLSVGRPMMTLYAKGSLTTMIDTINVFDLGSSPMVTRRVVILKGEVESPMNPVSVDVIGRSEVWASGIPRTSTTNQRTNWVRGLSLPYVRPRSDADVGLGWELTRKLSSNSFAKESKEKWMTA</sequence>
<comment type="caution">
    <text evidence="1">The sequence shown here is derived from an EMBL/GenBank/DDBJ whole genome shotgun (WGS) entry which is preliminary data.</text>
</comment>
<organism evidence="1 2">
    <name type="scientific">Ensete ventricosum</name>
    <name type="common">Abyssinian banana</name>
    <name type="synonym">Musa ensete</name>
    <dbReference type="NCBI Taxonomy" id="4639"/>
    <lineage>
        <taxon>Eukaryota</taxon>
        <taxon>Viridiplantae</taxon>
        <taxon>Streptophyta</taxon>
        <taxon>Embryophyta</taxon>
        <taxon>Tracheophyta</taxon>
        <taxon>Spermatophyta</taxon>
        <taxon>Magnoliopsida</taxon>
        <taxon>Liliopsida</taxon>
        <taxon>Zingiberales</taxon>
        <taxon>Musaceae</taxon>
        <taxon>Ensete</taxon>
    </lineage>
</organism>
<reference evidence="1 2" key="1">
    <citation type="journal article" date="2014" name="Agronomy (Basel)">
        <title>A Draft Genome Sequence for Ensete ventricosum, the Drought-Tolerant Tree Against Hunger.</title>
        <authorList>
            <person name="Harrison J."/>
            <person name="Moore K.A."/>
            <person name="Paszkiewicz K."/>
            <person name="Jones T."/>
            <person name="Grant M."/>
            <person name="Ambacheew D."/>
            <person name="Muzemil S."/>
            <person name="Studholme D.J."/>
        </authorList>
    </citation>
    <scope>NUCLEOTIDE SEQUENCE [LARGE SCALE GENOMIC DNA]</scope>
</reference>
<protein>
    <submittedName>
        <fullName evidence="1">Uncharacterized protein</fullName>
    </submittedName>
</protein>
<dbReference type="AlphaFoldDB" id="A0A426ZUX0"/>
<dbReference type="PROSITE" id="PS51257">
    <property type="entry name" value="PROKAR_LIPOPROTEIN"/>
    <property type="match status" value="1"/>
</dbReference>